<evidence type="ECO:0000256" key="5">
    <source>
        <dbReference type="ARBA" id="ARBA00022777"/>
    </source>
</evidence>
<dbReference type="GO" id="GO:0005829">
    <property type="term" value="C:cytosol"/>
    <property type="evidence" value="ECO:0007669"/>
    <property type="project" value="TreeGrafter"/>
</dbReference>
<keyword evidence="3 8" id="KW-0808">Transferase</keyword>
<dbReference type="NCBIfam" id="TIGR00657">
    <property type="entry name" value="asp_kinases"/>
    <property type="match status" value="1"/>
</dbReference>
<dbReference type="GO" id="GO:0005524">
    <property type="term" value="F:ATP binding"/>
    <property type="evidence" value="ECO:0007669"/>
    <property type="project" value="UniProtKB-KW"/>
</dbReference>
<dbReference type="Pfam" id="PF00696">
    <property type="entry name" value="AA_kinase"/>
    <property type="match status" value="1"/>
</dbReference>
<dbReference type="PANTHER" id="PTHR21499">
    <property type="entry name" value="ASPARTATE KINASE"/>
    <property type="match status" value="1"/>
</dbReference>
<dbReference type="OrthoDB" id="9799110at2"/>
<dbReference type="GO" id="GO:0009088">
    <property type="term" value="P:threonine biosynthetic process"/>
    <property type="evidence" value="ECO:0007669"/>
    <property type="project" value="UniProtKB-UniPathway"/>
</dbReference>
<dbReference type="UniPathway" id="UPA00051">
    <property type="reaction ID" value="UER00462"/>
</dbReference>
<keyword evidence="9" id="KW-0028">Amino-acid biosynthesis</keyword>
<keyword evidence="12" id="KW-1185">Reference proteome</keyword>
<dbReference type="GO" id="GO:0004072">
    <property type="term" value="F:aspartate kinase activity"/>
    <property type="evidence" value="ECO:0007669"/>
    <property type="project" value="UniProtKB-EC"/>
</dbReference>
<comment type="pathway">
    <text evidence="9">Amino-acid biosynthesis; L-methionine biosynthesis via de novo pathway; L-homoserine from L-aspartate: step 1/3.</text>
</comment>
<feature type="domain" description="Aspartate/glutamate/uridylate kinase" evidence="10">
    <location>
        <begin position="2"/>
        <end position="274"/>
    </location>
</feature>
<reference evidence="11 12" key="1">
    <citation type="submission" date="2018-05" db="EMBL/GenBank/DDBJ databases">
        <title>Genomic Encyclopedia of Type Strains, Phase IV (KMG-IV): sequencing the most valuable type-strain genomes for metagenomic binning, comparative biology and taxonomic classification.</title>
        <authorList>
            <person name="Goeker M."/>
        </authorList>
    </citation>
    <scope>NUCLEOTIDE SEQUENCE [LARGE SCALE GENOMIC DNA]</scope>
    <source>
        <strain evidence="11 12">DSM 28579</strain>
    </source>
</reference>
<dbReference type="Proteomes" id="UP000251835">
    <property type="component" value="Unassembled WGS sequence"/>
</dbReference>
<dbReference type="GO" id="GO:0009090">
    <property type="term" value="P:homoserine biosynthetic process"/>
    <property type="evidence" value="ECO:0007669"/>
    <property type="project" value="TreeGrafter"/>
</dbReference>
<dbReference type="UniPathway" id="UPA00034">
    <property type="reaction ID" value="UER00015"/>
</dbReference>
<evidence type="ECO:0000259" key="10">
    <source>
        <dbReference type="Pfam" id="PF00696"/>
    </source>
</evidence>
<keyword evidence="4" id="KW-0547">Nucleotide-binding</keyword>
<evidence type="ECO:0000256" key="2">
    <source>
        <dbReference type="ARBA" id="ARBA00010122"/>
    </source>
</evidence>
<dbReference type="InterPro" id="IPR042199">
    <property type="entry name" value="AsparK_Bifunc_asparK/hSer_DH"/>
</dbReference>
<evidence type="ECO:0000256" key="3">
    <source>
        <dbReference type="ARBA" id="ARBA00022679"/>
    </source>
</evidence>
<dbReference type="UniPathway" id="UPA00050">
    <property type="reaction ID" value="UER00461"/>
</dbReference>
<protein>
    <recommendedName>
        <fullName evidence="8">Aspartokinase</fullName>
        <ecNumber evidence="8">2.7.2.4</ecNumber>
    </recommendedName>
</protein>
<evidence type="ECO:0000256" key="6">
    <source>
        <dbReference type="ARBA" id="ARBA00022840"/>
    </source>
</evidence>
<evidence type="ECO:0000313" key="12">
    <source>
        <dbReference type="Proteomes" id="UP000251835"/>
    </source>
</evidence>
<dbReference type="EMBL" id="QENZ01000004">
    <property type="protein sequence ID" value="PVX51007.1"/>
    <property type="molecule type" value="Genomic_DNA"/>
</dbReference>
<keyword evidence="5 8" id="KW-0418">Kinase</keyword>
<comment type="pathway">
    <text evidence="9">Amino-acid biosynthesis; L-threonine biosynthesis; L-threonine from L-aspartate: step 1/5.</text>
</comment>
<sequence length="419" mass="47408">MKVFKFGGASINSAARIINLKAILEKEGTEGLVLIVSAMGKTTNKIEHILRCFLHDEDYNSALEKLKSEFTAVASELFPANSIIYDKIDSLFTEMESKLIEYKDKPYNFLYDQVVSYGELITAELIASYLADEGFDNTLLSATEYIVTDGTYRDATVNWSKTCENIKKLAGRETFFITQGFIAGNELGYTTTLGREGSDYTAGIFAYCLDANELTIWKDVIGVLNADPRHFQDTVLLEHVSFNEAIELAYYGASIIHPKTIQPLHRKGIPLKVRSFISPTESGTEVSAGADLVPDVPCYILKQHQQLLKVASKEFSFIVENDISDIFKILCETQMKVNLMHNSAISLSLCIDDRLGDIRKCIDILEENYNVNFIEDVTLYTVRNFCQKDFQKRFGEIKPLLRQRKDNVEHIIIEKDDEN</sequence>
<proteinExistence type="inferred from homology"/>
<evidence type="ECO:0000256" key="7">
    <source>
        <dbReference type="ARBA" id="ARBA00047872"/>
    </source>
</evidence>
<evidence type="ECO:0000256" key="1">
    <source>
        <dbReference type="ARBA" id="ARBA00004766"/>
    </source>
</evidence>
<dbReference type="InterPro" id="IPR036393">
    <property type="entry name" value="AceGlu_kinase-like_sf"/>
</dbReference>
<organism evidence="11 12">
    <name type="scientific">Balneicella halophila</name>
    <dbReference type="NCBI Taxonomy" id="1537566"/>
    <lineage>
        <taxon>Bacteria</taxon>
        <taxon>Pseudomonadati</taxon>
        <taxon>Bacteroidota</taxon>
        <taxon>Bacteroidia</taxon>
        <taxon>Bacteroidales</taxon>
        <taxon>Balneicellaceae</taxon>
        <taxon>Balneicella</taxon>
    </lineage>
</organism>
<dbReference type="AlphaFoldDB" id="A0A7L4UQ39"/>
<dbReference type="SUPFAM" id="SSF55021">
    <property type="entry name" value="ACT-like"/>
    <property type="match status" value="1"/>
</dbReference>
<dbReference type="InterPro" id="IPR001048">
    <property type="entry name" value="Asp/Glu/Uridylate_kinase"/>
</dbReference>
<dbReference type="RefSeq" id="WP_116496552.1">
    <property type="nucleotide sequence ID" value="NZ_QENZ01000004.1"/>
</dbReference>
<dbReference type="Gene3D" id="1.20.120.1320">
    <property type="entry name" value="Aspartokinase, catalytic domain"/>
    <property type="match status" value="1"/>
</dbReference>
<gene>
    <name evidence="11" type="ORF">C7377_1339</name>
</gene>
<dbReference type="Gene3D" id="3.40.1160.10">
    <property type="entry name" value="Acetylglutamate kinase-like"/>
    <property type="match status" value="1"/>
</dbReference>
<dbReference type="SUPFAM" id="SSF53633">
    <property type="entry name" value="Carbamate kinase-like"/>
    <property type="match status" value="1"/>
</dbReference>
<comment type="catalytic activity">
    <reaction evidence="7 8">
        <text>L-aspartate + ATP = 4-phospho-L-aspartate + ADP</text>
        <dbReference type="Rhea" id="RHEA:23776"/>
        <dbReference type="ChEBI" id="CHEBI:29991"/>
        <dbReference type="ChEBI" id="CHEBI:30616"/>
        <dbReference type="ChEBI" id="CHEBI:57535"/>
        <dbReference type="ChEBI" id="CHEBI:456216"/>
        <dbReference type="EC" id="2.7.2.4"/>
    </reaction>
</comment>
<evidence type="ECO:0000256" key="4">
    <source>
        <dbReference type="ARBA" id="ARBA00022741"/>
    </source>
</evidence>
<dbReference type="EC" id="2.7.2.4" evidence="8"/>
<dbReference type="PANTHER" id="PTHR21499:SF59">
    <property type="entry name" value="ASPARTOKINASE"/>
    <property type="match status" value="1"/>
</dbReference>
<evidence type="ECO:0000256" key="8">
    <source>
        <dbReference type="RuleBase" id="RU003448"/>
    </source>
</evidence>
<keyword evidence="6" id="KW-0067">ATP-binding</keyword>
<dbReference type="InterPro" id="IPR001341">
    <property type="entry name" value="Asp_kinase"/>
</dbReference>
<accession>A0A7L4UQ39</accession>
<evidence type="ECO:0000256" key="9">
    <source>
        <dbReference type="RuleBase" id="RU004249"/>
    </source>
</evidence>
<comment type="similarity">
    <text evidence="2 8">Belongs to the aspartokinase family.</text>
</comment>
<dbReference type="GO" id="GO:0009089">
    <property type="term" value="P:lysine biosynthetic process via diaminopimelate"/>
    <property type="evidence" value="ECO:0007669"/>
    <property type="project" value="UniProtKB-UniPathway"/>
</dbReference>
<dbReference type="InterPro" id="IPR045865">
    <property type="entry name" value="ACT-like_dom_sf"/>
</dbReference>
<evidence type="ECO:0000313" key="11">
    <source>
        <dbReference type="EMBL" id="PVX51007.1"/>
    </source>
</evidence>
<name>A0A7L4UQ39_BALHA</name>
<comment type="pathway">
    <text evidence="1 9">Amino-acid biosynthesis; L-lysine biosynthesis via DAP pathway; (S)-tetrahydrodipicolinate from L-aspartate: step 1/4.</text>
</comment>
<comment type="caution">
    <text evidence="11">The sequence shown here is derived from an EMBL/GenBank/DDBJ whole genome shotgun (WGS) entry which is preliminary data.</text>
</comment>